<reference evidence="1 2" key="1">
    <citation type="submission" date="2019-08" db="EMBL/GenBank/DDBJ databases">
        <authorList>
            <person name="Alioto T."/>
            <person name="Alioto T."/>
            <person name="Gomez Garrido J."/>
        </authorList>
    </citation>
    <scope>NUCLEOTIDE SEQUENCE [LARGE SCALE GENOMIC DNA]</scope>
</reference>
<proteinExistence type="predicted"/>
<dbReference type="Gene3D" id="1.10.3230.30">
    <property type="entry name" value="Phage gp6-like head-tail connector protein"/>
    <property type="match status" value="1"/>
</dbReference>
<evidence type="ECO:0000313" key="2">
    <source>
        <dbReference type="Proteomes" id="UP000325440"/>
    </source>
</evidence>
<name>A0A5E4MDV2_9HEMI</name>
<gene>
    <name evidence="1" type="ORF">CINCED_3A020696</name>
</gene>
<accession>A0A5E4MDV2</accession>
<dbReference type="InterPro" id="IPR011738">
    <property type="entry name" value="Phage_CHP"/>
</dbReference>
<dbReference type="CDD" id="cd08054">
    <property type="entry name" value="gp6"/>
    <property type="match status" value="1"/>
</dbReference>
<dbReference type="NCBIfam" id="TIGR01560">
    <property type="entry name" value="put_DNA_pack"/>
    <property type="match status" value="1"/>
</dbReference>
<dbReference type="InterPro" id="IPR006450">
    <property type="entry name" value="Phage_HK97_gp6-like"/>
</dbReference>
<dbReference type="Proteomes" id="UP000325440">
    <property type="component" value="Unassembled WGS sequence"/>
</dbReference>
<protein>
    <submittedName>
        <fullName evidence="1">Uncharacterized protein</fullName>
    </submittedName>
</protein>
<dbReference type="Pfam" id="PF05135">
    <property type="entry name" value="Phage_connect_1"/>
    <property type="match status" value="1"/>
</dbReference>
<dbReference type="AlphaFoldDB" id="A0A5E4MDV2"/>
<sequence length="182" mass="21163">MFTLSKSPIVYVQRTSKSEPFPVTLEGVKLFLRVENNQDDDLILSLIAMATEYAEWHMEKSLMKQTWQISYEGYIPRRIYLSYGPVKEIISATAITSTNQERQEIKYYFSNVGSYVEFQSSPNTKMVNVTYEAGYDTVPEQIKLGIIKHVSKLYKNRESDIGNYLSEIKKAYFPFRNPRVVL</sequence>
<dbReference type="InterPro" id="IPR021146">
    <property type="entry name" value="Phage_gp6-like_head-tail"/>
</dbReference>
<dbReference type="NCBIfam" id="TIGR02215">
    <property type="entry name" value="phage_chp_gp8"/>
    <property type="match status" value="1"/>
</dbReference>
<evidence type="ECO:0000313" key="1">
    <source>
        <dbReference type="EMBL" id="VVC27446.1"/>
    </source>
</evidence>
<dbReference type="OrthoDB" id="8310467at2759"/>
<organism evidence="1 2">
    <name type="scientific">Cinara cedri</name>
    <dbReference type="NCBI Taxonomy" id="506608"/>
    <lineage>
        <taxon>Eukaryota</taxon>
        <taxon>Metazoa</taxon>
        <taxon>Ecdysozoa</taxon>
        <taxon>Arthropoda</taxon>
        <taxon>Hexapoda</taxon>
        <taxon>Insecta</taxon>
        <taxon>Pterygota</taxon>
        <taxon>Neoptera</taxon>
        <taxon>Paraneoptera</taxon>
        <taxon>Hemiptera</taxon>
        <taxon>Sternorrhyncha</taxon>
        <taxon>Aphidomorpha</taxon>
        <taxon>Aphidoidea</taxon>
        <taxon>Aphididae</taxon>
        <taxon>Lachninae</taxon>
        <taxon>Cinara</taxon>
    </lineage>
</organism>
<keyword evidence="2" id="KW-1185">Reference proteome</keyword>
<dbReference type="EMBL" id="CABPRJ010000116">
    <property type="protein sequence ID" value="VVC27446.1"/>
    <property type="molecule type" value="Genomic_DNA"/>
</dbReference>